<gene>
    <name evidence="2" type="ORF">EPD60_07280</name>
</gene>
<keyword evidence="3" id="KW-1185">Reference proteome</keyword>
<comment type="caution">
    <text evidence="2">The sequence shown here is derived from an EMBL/GenBank/DDBJ whole genome shotgun (WGS) entry which is preliminary data.</text>
</comment>
<accession>A0A4R1BH43</accession>
<dbReference type="AlphaFoldDB" id="A0A4R1BH43"/>
<evidence type="ECO:0000313" key="2">
    <source>
        <dbReference type="EMBL" id="TCJ16539.1"/>
    </source>
</evidence>
<feature type="signal peptide" evidence="1">
    <location>
        <begin position="1"/>
        <end position="18"/>
    </location>
</feature>
<dbReference type="Proteomes" id="UP000295334">
    <property type="component" value="Unassembled WGS sequence"/>
</dbReference>
<organism evidence="2 3">
    <name type="scientific">Flaviaesturariibacter flavus</name>
    <dbReference type="NCBI Taxonomy" id="2502780"/>
    <lineage>
        <taxon>Bacteria</taxon>
        <taxon>Pseudomonadati</taxon>
        <taxon>Bacteroidota</taxon>
        <taxon>Chitinophagia</taxon>
        <taxon>Chitinophagales</taxon>
        <taxon>Chitinophagaceae</taxon>
        <taxon>Flaviaestuariibacter</taxon>
    </lineage>
</organism>
<name>A0A4R1BH43_9BACT</name>
<reference evidence="2 3" key="1">
    <citation type="submission" date="2019-03" db="EMBL/GenBank/DDBJ databases">
        <authorList>
            <person name="Kim M.K.M."/>
        </authorList>
    </citation>
    <scope>NUCLEOTIDE SEQUENCE [LARGE SCALE GENOMIC DNA]</scope>
    <source>
        <strain evidence="2 3">17J68-12</strain>
    </source>
</reference>
<proteinExistence type="predicted"/>
<keyword evidence="1" id="KW-0732">Signal</keyword>
<evidence type="ECO:0008006" key="4">
    <source>
        <dbReference type="Google" id="ProtNLM"/>
    </source>
</evidence>
<evidence type="ECO:0000313" key="3">
    <source>
        <dbReference type="Proteomes" id="UP000295334"/>
    </source>
</evidence>
<evidence type="ECO:0000256" key="1">
    <source>
        <dbReference type="SAM" id="SignalP"/>
    </source>
</evidence>
<dbReference type="EMBL" id="SJZI01000011">
    <property type="protein sequence ID" value="TCJ16539.1"/>
    <property type="molecule type" value="Genomic_DNA"/>
</dbReference>
<protein>
    <recommendedName>
        <fullName evidence="4">Outer membrane protein beta-barrel domain-containing protein</fullName>
    </recommendedName>
</protein>
<feature type="chain" id="PRO_5021015720" description="Outer membrane protein beta-barrel domain-containing protein" evidence="1">
    <location>
        <begin position="19"/>
        <end position="160"/>
    </location>
</feature>
<dbReference type="RefSeq" id="WP_131448350.1">
    <property type="nucleotide sequence ID" value="NZ_SJZI01000011.1"/>
</dbReference>
<sequence length="160" mass="17008">MKQTITLFLLMIGMAASAQRTELRAGALASFFGKSGVGDGFGGELYVGERWGVFSSGLNIQAVHSSHNGIYAPVTASIGLSAGPLTFHVDPGFLIHNQSVGKYEEKGRFYFGSGIRITGEDGLYVNLQYGKHYTRVDDGSKASGTSAVALSIGYQFGSRK</sequence>